<accession>A0AAD0S5V4</accession>
<dbReference type="PROSITE" id="PS50977">
    <property type="entry name" value="HTH_TETR_2"/>
    <property type="match status" value="1"/>
</dbReference>
<evidence type="ECO:0000256" key="2">
    <source>
        <dbReference type="ARBA" id="ARBA00023125"/>
    </source>
</evidence>
<keyword evidence="1" id="KW-0805">Transcription regulation</keyword>
<evidence type="ECO:0000256" key="4">
    <source>
        <dbReference type="PROSITE-ProRule" id="PRU00335"/>
    </source>
</evidence>
<dbReference type="InterPro" id="IPR041669">
    <property type="entry name" value="TetR_C_15"/>
</dbReference>
<feature type="domain" description="HTH tetR-type" evidence="5">
    <location>
        <begin position="20"/>
        <end position="80"/>
    </location>
</feature>
<evidence type="ECO:0000313" key="7">
    <source>
        <dbReference type="Proteomes" id="UP000261758"/>
    </source>
</evidence>
<protein>
    <submittedName>
        <fullName evidence="6">TetR family transcriptional regulator</fullName>
    </submittedName>
</protein>
<sequence>MSRGRSIANPRKIPVQERSRATVDAIIQASTYILTKVGWEGLTTNAIAQRAGVNIGSLYQYFPNKEAVVAELQRRHIAATRADLHEALLHLREQRTLRNALTLLAEVLIQEHRIAPAVHKAVTEELPLTVRCMPDGEDWMRHQLREALQPFMKNVPDPELAIYMVSVAAHGIIHDVTARRPELLDDPGLVTELVTLFERYLLRPAGSGSKRKPERS</sequence>
<dbReference type="InterPro" id="IPR009057">
    <property type="entry name" value="Homeodomain-like_sf"/>
</dbReference>
<dbReference type="Pfam" id="PF00440">
    <property type="entry name" value="TetR_N"/>
    <property type="match status" value="1"/>
</dbReference>
<dbReference type="PANTHER" id="PTHR30055:SF234">
    <property type="entry name" value="HTH-TYPE TRANSCRIPTIONAL REGULATOR BETI"/>
    <property type="match status" value="1"/>
</dbReference>
<keyword evidence="3" id="KW-0804">Transcription</keyword>
<dbReference type="PANTHER" id="PTHR30055">
    <property type="entry name" value="HTH-TYPE TRANSCRIPTIONAL REGULATOR RUTR"/>
    <property type="match status" value="1"/>
</dbReference>
<dbReference type="Pfam" id="PF17918">
    <property type="entry name" value="TetR_C_15"/>
    <property type="match status" value="1"/>
</dbReference>
<dbReference type="Gene3D" id="1.10.357.10">
    <property type="entry name" value="Tetracycline Repressor, domain 2"/>
    <property type="match status" value="1"/>
</dbReference>
<gene>
    <name evidence="6" type="ORF">CJO77_01035</name>
</gene>
<evidence type="ECO:0000259" key="5">
    <source>
        <dbReference type="PROSITE" id="PS50977"/>
    </source>
</evidence>
<dbReference type="InterPro" id="IPR001647">
    <property type="entry name" value="HTH_TetR"/>
</dbReference>
<keyword evidence="2 4" id="KW-0238">DNA-binding</keyword>
<organism evidence="6 7">
    <name type="scientific">Ralstonia solanacearum</name>
    <name type="common">Pseudomonas solanacearum</name>
    <dbReference type="NCBI Taxonomy" id="305"/>
    <lineage>
        <taxon>Bacteria</taxon>
        <taxon>Pseudomonadati</taxon>
        <taxon>Pseudomonadota</taxon>
        <taxon>Betaproteobacteria</taxon>
        <taxon>Burkholderiales</taxon>
        <taxon>Burkholderiaceae</taxon>
        <taxon>Ralstonia</taxon>
        <taxon>Ralstonia solanacearum species complex</taxon>
    </lineage>
</organism>
<dbReference type="EMBL" id="CP022759">
    <property type="protein sequence ID" value="AXV80244.1"/>
    <property type="molecule type" value="Genomic_DNA"/>
</dbReference>
<dbReference type="InterPro" id="IPR050109">
    <property type="entry name" value="HTH-type_TetR-like_transc_reg"/>
</dbReference>
<dbReference type="PRINTS" id="PR00455">
    <property type="entry name" value="HTHTETR"/>
</dbReference>
<dbReference type="SUPFAM" id="SSF46689">
    <property type="entry name" value="Homeodomain-like"/>
    <property type="match status" value="1"/>
</dbReference>
<evidence type="ECO:0000256" key="3">
    <source>
        <dbReference type="ARBA" id="ARBA00023163"/>
    </source>
</evidence>
<dbReference type="RefSeq" id="WP_118869080.1">
    <property type="nucleotide sequence ID" value="NZ_CP022759.1"/>
</dbReference>
<feature type="DNA-binding region" description="H-T-H motif" evidence="4">
    <location>
        <begin position="43"/>
        <end position="62"/>
    </location>
</feature>
<dbReference type="AlphaFoldDB" id="A0AAD0S5V4"/>
<evidence type="ECO:0000256" key="1">
    <source>
        <dbReference type="ARBA" id="ARBA00023015"/>
    </source>
</evidence>
<proteinExistence type="predicted"/>
<evidence type="ECO:0000313" key="6">
    <source>
        <dbReference type="EMBL" id="AXV80244.1"/>
    </source>
</evidence>
<reference evidence="6 7" key="1">
    <citation type="submission" date="2017-08" db="EMBL/GenBank/DDBJ databases">
        <title>Genome sequences of Ralstonia solanacearum Species Complex (RSSC) isolated from Potato bacterial wilts in Korea.</title>
        <authorList>
            <person name="Cho H."/>
            <person name="Song E.-S."/>
            <person name="Lee Y.K."/>
            <person name="Lee S."/>
            <person name="Lee S.-W."/>
            <person name="Jo A."/>
            <person name="Kim J.-G."/>
            <person name="Hwang I."/>
        </authorList>
    </citation>
    <scope>NUCLEOTIDE SEQUENCE [LARGE SCALE GENOMIC DNA]</scope>
    <source>
        <strain evidence="6 7">T98</strain>
    </source>
</reference>
<dbReference type="Proteomes" id="UP000261758">
    <property type="component" value="Chromosome"/>
</dbReference>
<dbReference type="GO" id="GO:0000976">
    <property type="term" value="F:transcription cis-regulatory region binding"/>
    <property type="evidence" value="ECO:0007669"/>
    <property type="project" value="TreeGrafter"/>
</dbReference>
<dbReference type="GO" id="GO:0003700">
    <property type="term" value="F:DNA-binding transcription factor activity"/>
    <property type="evidence" value="ECO:0007669"/>
    <property type="project" value="TreeGrafter"/>
</dbReference>
<name>A0AAD0S5V4_RALSL</name>